<evidence type="ECO:0000313" key="1">
    <source>
        <dbReference type="EMBL" id="KAH3849443.1"/>
    </source>
</evidence>
<dbReference type="Proteomes" id="UP000828390">
    <property type="component" value="Unassembled WGS sequence"/>
</dbReference>
<keyword evidence="2" id="KW-1185">Reference proteome</keyword>
<reference evidence="1" key="2">
    <citation type="submission" date="2020-11" db="EMBL/GenBank/DDBJ databases">
        <authorList>
            <person name="McCartney M.A."/>
            <person name="Auch B."/>
            <person name="Kono T."/>
            <person name="Mallez S."/>
            <person name="Becker A."/>
            <person name="Gohl D.M."/>
            <person name="Silverstein K.A.T."/>
            <person name="Koren S."/>
            <person name="Bechman K.B."/>
            <person name="Herman A."/>
            <person name="Abrahante J.E."/>
            <person name="Garbe J."/>
        </authorList>
    </citation>
    <scope>NUCLEOTIDE SEQUENCE</scope>
    <source>
        <strain evidence="1">Duluth1</strain>
        <tissue evidence="1">Whole animal</tissue>
    </source>
</reference>
<organism evidence="1 2">
    <name type="scientific">Dreissena polymorpha</name>
    <name type="common">Zebra mussel</name>
    <name type="synonym">Mytilus polymorpha</name>
    <dbReference type="NCBI Taxonomy" id="45954"/>
    <lineage>
        <taxon>Eukaryota</taxon>
        <taxon>Metazoa</taxon>
        <taxon>Spiralia</taxon>
        <taxon>Lophotrochozoa</taxon>
        <taxon>Mollusca</taxon>
        <taxon>Bivalvia</taxon>
        <taxon>Autobranchia</taxon>
        <taxon>Heteroconchia</taxon>
        <taxon>Euheterodonta</taxon>
        <taxon>Imparidentia</taxon>
        <taxon>Neoheterodontei</taxon>
        <taxon>Myida</taxon>
        <taxon>Dreissenoidea</taxon>
        <taxon>Dreissenidae</taxon>
        <taxon>Dreissena</taxon>
    </lineage>
</organism>
<name>A0A9D4L089_DREPO</name>
<dbReference type="EMBL" id="JAIWYP010000003">
    <property type="protein sequence ID" value="KAH3849443.1"/>
    <property type="molecule type" value="Genomic_DNA"/>
</dbReference>
<accession>A0A9D4L089</accession>
<protein>
    <submittedName>
        <fullName evidence="1">Uncharacterized protein</fullName>
    </submittedName>
</protein>
<dbReference type="AlphaFoldDB" id="A0A9D4L089"/>
<gene>
    <name evidence="1" type="ORF">DPMN_091845</name>
</gene>
<comment type="caution">
    <text evidence="1">The sequence shown here is derived from an EMBL/GenBank/DDBJ whole genome shotgun (WGS) entry which is preliminary data.</text>
</comment>
<sequence length="51" mass="5718">MRSGSWGMEKRSQLVDTRNVNIRGHNTATKKGKIVRNTLKHWVNSPAGCVP</sequence>
<reference evidence="1" key="1">
    <citation type="journal article" date="2019" name="bioRxiv">
        <title>The Genome of the Zebra Mussel, Dreissena polymorpha: A Resource for Invasive Species Research.</title>
        <authorList>
            <person name="McCartney M.A."/>
            <person name="Auch B."/>
            <person name="Kono T."/>
            <person name="Mallez S."/>
            <person name="Zhang Y."/>
            <person name="Obille A."/>
            <person name="Becker A."/>
            <person name="Abrahante J.E."/>
            <person name="Garbe J."/>
            <person name="Badalamenti J.P."/>
            <person name="Herman A."/>
            <person name="Mangelson H."/>
            <person name="Liachko I."/>
            <person name="Sullivan S."/>
            <person name="Sone E.D."/>
            <person name="Koren S."/>
            <person name="Silverstein K.A.T."/>
            <person name="Beckman K.B."/>
            <person name="Gohl D.M."/>
        </authorList>
    </citation>
    <scope>NUCLEOTIDE SEQUENCE</scope>
    <source>
        <strain evidence="1">Duluth1</strain>
        <tissue evidence="1">Whole animal</tissue>
    </source>
</reference>
<proteinExistence type="predicted"/>
<evidence type="ECO:0000313" key="2">
    <source>
        <dbReference type="Proteomes" id="UP000828390"/>
    </source>
</evidence>